<reference evidence="2" key="1">
    <citation type="journal article" date="2019" name="Int. J. Syst. Evol. Microbiol.">
        <title>The Global Catalogue of Microorganisms (GCM) 10K type strain sequencing project: providing services to taxonomists for standard genome sequencing and annotation.</title>
        <authorList>
            <consortium name="The Broad Institute Genomics Platform"/>
            <consortium name="The Broad Institute Genome Sequencing Center for Infectious Disease"/>
            <person name="Wu L."/>
            <person name="Ma J."/>
        </authorList>
    </citation>
    <scope>NUCLEOTIDE SEQUENCE [LARGE SCALE GENOMIC DNA]</scope>
    <source>
        <strain evidence="2">JCM 9377</strain>
    </source>
</reference>
<keyword evidence="2" id="KW-1185">Reference proteome</keyword>
<evidence type="ECO:0000313" key="2">
    <source>
        <dbReference type="Proteomes" id="UP001501237"/>
    </source>
</evidence>
<dbReference type="EMBL" id="BAAAUV010000039">
    <property type="protein sequence ID" value="GAA3239876.1"/>
    <property type="molecule type" value="Genomic_DNA"/>
</dbReference>
<name>A0ABP6QNL4_9ACTN</name>
<gene>
    <name evidence="1" type="ORF">GCM10010468_76290</name>
</gene>
<dbReference type="Proteomes" id="UP001501237">
    <property type="component" value="Unassembled WGS sequence"/>
</dbReference>
<proteinExistence type="predicted"/>
<evidence type="ECO:0008006" key="3">
    <source>
        <dbReference type="Google" id="ProtNLM"/>
    </source>
</evidence>
<comment type="caution">
    <text evidence="1">The sequence shown here is derived from an EMBL/GenBank/DDBJ whole genome shotgun (WGS) entry which is preliminary data.</text>
</comment>
<sequence>MTTGTDTSITPEMLDDLFDLSPQLEPAERLPAGMGGSDECTSDGCTASCVGC</sequence>
<protein>
    <recommendedName>
        <fullName evidence="3">FxLD family lantipeptide</fullName>
    </recommendedName>
</protein>
<dbReference type="RefSeq" id="WP_344838729.1">
    <property type="nucleotide sequence ID" value="NZ_BAAAUV010000039.1"/>
</dbReference>
<organism evidence="1 2">
    <name type="scientific">Actinocorallia longicatena</name>
    <dbReference type="NCBI Taxonomy" id="111803"/>
    <lineage>
        <taxon>Bacteria</taxon>
        <taxon>Bacillati</taxon>
        <taxon>Actinomycetota</taxon>
        <taxon>Actinomycetes</taxon>
        <taxon>Streptosporangiales</taxon>
        <taxon>Thermomonosporaceae</taxon>
        <taxon>Actinocorallia</taxon>
    </lineage>
</organism>
<evidence type="ECO:0000313" key="1">
    <source>
        <dbReference type="EMBL" id="GAA3239876.1"/>
    </source>
</evidence>
<accession>A0ABP6QNL4</accession>